<dbReference type="OMA" id="AYIACEM"/>
<feature type="compositionally biased region" description="Basic and acidic residues" evidence="1">
    <location>
        <begin position="42"/>
        <end position="54"/>
    </location>
</feature>
<feature type="compositionally biased region" description="Basic and acidic residues" evidence="1">
    <location>
        <begin position="62"/>
        <end position="74"/>
    </location>
</feature>
<dbReference type="RefSeq" id="XP_007869939.1">
    <property type="nucleotide sequence ID" value="XM_007871748.1"/>
</dbReference>
<proteinExistence type="predicted"/>
<dbReference type="HOGENOM" id="CLU_400641_0_0_1"/>
<reference evidence="3 4" key="1">
    <citation type="journal article" date="2012" name="Science">
        <title>The Paleozoic origin of enzymatic lignin decomposition reconstructed from 31 fungal genomes.</title>
        <authorList>
            <person name="Floudas D."/>
            <person name="Binder M."/>
            <person name="Riley R."/>
            <person name="Barry K."/>
            <person name="Blanchette R.A."/>
            <person name="Henrissat B."/>
            <person name="Martinez A.T."/>
            <person name="Otillar R."/>
            <person name="Spatafora J.W."/>
            <person name="Yadav J.S."/>
            <person name="Aerts A."/>
            <person name="Benoit I."/>
            <person name="Boyd A."/>
            <person name="Carlson A."/>
            <person name="Copeland A."/>
            <person name="Coutinho P.M."/>
            <person name="de Vries R.P."/>
            <person name="Ferreira P."/>
            <person name="Findley K."/>
            <person name="Foster B."/>
            <person name="Gaskell J."/>
            <person name="Glotzer D."/>
            <person name="Gorecki P."/>
            <person name="Heitman J."/>
            <person name="Hesse C."/>
            <person name="Hori C."/>
            <person name="Igarashi K."/>
            <person name="Jurgens J.A."/>
            <person name="Kallen N."/>
            <person name="Kersten P."/>
            <person name="Kohler A."/>
            <person name="Kuees U."/>
            <person name="Kumar T.K.A."/>
            <person name="Kuo A."/>
            <person name="LaButti K."/>
            <person name="Larrondo L.F."/>
            <person name="Lindquist E."/>
            <person name="Ling A."/>
            <person name="Lombard V."/>
            <person name="Lucas S."/>
            <person name="Lundell T."/>
            <person name="Martin R."/>
            <person name="McLaughlin D.J."/>
            <person name="Morgenstern I."/>
            <person name="Morin E."/>
            <person name="Murat C."/>
            <person name="Nagy L.G."/>
            <person name="Nolan M."/>
            <person name="Ohm R.A."/>
            <person name="Patyshakuliyeva A."/>
            <person name="Rokas A."/>
            <person name="Ruiz-Duenas F.J."/>
            <person name="Sabat G."/>
            <person name="Salamov A."/>
            <person name="Samejima M."/>
            <person name="Schmutz J."/>
            <person name="Slot J.C."/>
            <person name="St John F."/>
            <person name="Stenlid J."/>
            <person name="Sun H."/>
            <person name="Sun S."/>
            <person name="Syed K."/>
            <person name="Tsang A."/>
            <person name="Wiebenga A."/>
            <person name="Young D."/>
            <person name="Pisabarro A."/>
            <person name="Eastwood D.C."/>
            <person name="Martin F."/>
            <person name="Cullen D."/>
            <person name="Grigoriev I.V."/>
            <person name="Hibbett D.S."/>
        </authorList>
    </citation>
    <scope>NUCLEOTIDE SEQUENCE [LARGE SCALE GENOMIC DNA]</scope>
    <source>
        <strain evidence="3 4">ATCC 11539</strain>
    </source>
</reference>
<dbReference type="STRING" id="670483.S7RB61"/>
<evidence type="ECO:0000259" key="2">
    <source>
        <dbReference type="Pfam" id="PF20149"/>
    </source>
</evidence>
<dbReference type="EMBL" id="KB469310">
    <property type="protein sequence ID" value="EPQ51465.1"/>
    <property type="molecule type" value="Genomic_DNA"/>
</dbReference>
<dbReference type="GeneID" id="19307669"/>
<feature type="compositionally biased region" description="Basic residues" evidence="1">
    <location>
        <begin position="342"/>
        <end position="351"/>
    </location>
</feature>
<feature type="compositionally biased region" description="Acidic residues" evidence="1">
    <location>
        <begin position="217"/>
        <end position="231"/>
    </location>
</feature>
<feature type="compositionally biased region" description="Acidic residues" evidence="1">
    <location>
        <begin position="667"/>
        <end position="677"/>
    </location>
</feature>
<evidence type="ECO:0000313" key="3">
    <source>
        <dbReference type="EMBL" id="EPQ51465.1"/>
    </source>
</evidence>
<feature type="compositionally biased region" description="Polar residues" evidence="1">
    <location>
        <begin position="139"/>
        <end position="148"/>
    </location>
</feature>
<feature type="domain" description="DUF6532" evidence="2">
    <location>
        <begin position="407"/>
        <end position="598"/>
    </location>
</feature>
<dbReference type="AlphaFoldDB" id="S7RB61"/>
<protein>
    <recommendedName>
        <fullName evidence="2">DUF6532 domain-containing protein</fullName>
    </recommendedName>
</protein>
<dbReference type="OrthoDB" id="3268553at2759"/>
<gene>
    <name evidence="3" type="ORF">GLOTRDRAFT_65642</name>
</gene>
<feature type="region of interest" description="Disordered" evidence="1">
    <location>
        <begin position="1"/>
        <end position="390"/>
    </location>
</feature>
<dbReference type="Proteomes" id="UP000030669">
    <property type="component" value="Unassembled WGS sequence"/>
</dbReference>
<feature type="compositionally biased region" description="Basic and acidic residues" evidence="1">
    <location>
        <begin position="165"/>
        <end position="185"/>
    </location>
</feature>
<dbReference type="eggNOG" id="ENOG502SQWK">
    <property type="taxonomic scope" value="Eukaryota"/>
</dbReference>
<feature type="compositionally biased region" description="Basic residues" evidence="1">
    <location>
        <begin position="106"/>
        <end position="115"/>
    </location>
</feature>
<evidence type="ECO:0000313" key="4">
    <source>
        <dbReference type="Proteomes" id="UP000030669"/>
    </source>
</evidence>
<accession>S7RB61</accession>
<dbReference type="Pfam" id="PF20149">
    <property type="entry name" value="DUF6532"/>
    <property type="match status" value="1"/>
</dbReference>
<name>S7RB61_GLOTA</name>
<feature type="region of interest" description="Disordered" evidence="1">
    <location>
        <begin position="667"/>
        <end position="687"/>
    </location>
</feature>
<evidence type="ECO:0000256" key="1">
    <source>
        <dbReference type="SAM" id="MobiDB-lite"/>
    </source>
</evidence>
<dbReference type="InterPro" id="IPR045341">
    <property type="entry name" value="DUF6532"/>
</dbReference>
<organism evidence="3 4">
    <name type="scientific">Gloeophyllum trabeum (strain ATCC 11539 / FP-39264 / Madison 617)</name>
    <name type="common">Brown rot fungus</name>
    <dbReference type="NCBI Taxonomy" id="670483"/>
    <lineage>
        <taxon>Eukaryota</taxon>
        <taxon>Fungi</taxon>
        <taxon>Dikarya</taxon>
        <taxon>Basidiomycota</taxon>
        <taxon>Agaricomycotina</taxon>
        <taxon>Agaricomycetes</taxon>
        <taxon>Gloeophyllales</taxon>
        <taxon>Gloeophyllaceae</taxon>
        <taxon>Gloeophyllum</taxon>
    </lineage>
</organism>
<keyword evidence="4" id="KW-1185">Reference proteome</keyword>
<sequence>MPGRATKSRPNLGQAVNLLNASRPGTRERRPTDKYQNMVSSEKQKAKQSQDRARRSLLRQRQAQEEANDFRDLGDLPPESEDDDDIQGLPGTFSVKSTSPVEQRAKAARLSHSRRPVTMDSENEVAGSLSQGHRHAVMRSQSQSQHSFDPSAKIPSVKSVSFRGSHGERRLVRRAEQGLGEEAKRKSLKKRTSVVPPSQVPPAHNFEPDDGPASSPCDEDVQGPTDDDDSELASRTPASVRHSSVIHSPPGTPSHRRSVPRSPAAIRRRSVSRSPAAVHRSVCRSPLATCHRSVSRSPTAARRHSRSHSPDASRRHLLFYSPVAIRRRSRSRSPVAASAGQGRRHSSKSPHQRPNSPTSRRRRSRSPLTTRDASHVTKRRRVQGSGTRGRLRMQDFKSLVRSVLKDAIGHYRTRLSTEDPYPADTTQEQWAKAAWVKACQNKGVDIPVEEEIIGMITARGSQLRGEIKTKTRPLVESAYELQAPADQKDMIKNRDWVASLLTRVGFVYRYPKERLQIYEHPVLQSIINAVWFQNPKDEGVKYGEYFGRRIPLPTLALVMTAIENVLDEWRTGEHQEIRFTEGTYKEKYEKNLEELENFQQKTRQAKILPTLRAELLQHAWAKARAPMHASDVHGPSLVDDDVMKAIQDWMSRRGGDVEDDGVGDECGADMEVEEGGVENDGVVEGGQ</sequence>
<dbReference type="KEGG" id="gtr:GLOTRDRAFT_65642"/>